<comment type="caution">
    <text evidence="1">The sequence shown here is derived from an EMBL/GenBank/DDBJ whole genome shotgun (WGS) entry which is preliminary data.</text>
</comment>
<accession>A0AAW7AJP4</accession>
<proteinExistence type="predicted"/>
<dbReference type="Proteomes" id="UP001174037">
    <property type="component" value="Unassembled WGS sequence"/>
</dbReference>
<gene>
    <name evidence="1" type="ORF">P1A27_10220</name>
</gene>
<organism evidence="1 2">
    <name type="scientific">Staphylococcus equorum</name>
    <dbReference type="NCBI Taxonomy" id="246432"/>
    <lineage>
        <taxon>Bacteria</taxon>
        <taxon>Bacillati</taxon>
        <taxon>Bacillota</taxon>
        <taxon>Bacilli</taxon>
        <taxon>Bacillales</taxon>
        <taxon>Staphylococcaceae</taxon>
        <taxon>Staphylococcus</taxon>
    </lineage>
</organism>
<dbReference type="RefSeq" id="WP_285323887.1">
    <property type="nucleotide sequence ID" value="NZ_JARGCK010000007.1"/>
</dbReference>
<name>A0AAW7AJP4_9STAP</name>
<sequence length="108" mass="11699">MKAKIIFMFTIIVIVALFSQFNTNSSNDLRAFKNDSLETKASYNIKLSNDTEPRSLGSIARWAGKNLVGGAFYDAAKAGMKRSKAAAKKIGKGSYRKQGASAGYSACY</sequence>
<evidence type="ECO:0000313" key="1">
    <source>
        <dbReference type="EMBL" id="MDK9866314.1"/>
    </source>
</evidence>
<evidence type="ECO:0000313" key="2">
    <source>
        <dbReference type="Proteomes" id="UP001174037"/>
    </source>
</evidence>
<protein>
    <submittedName>
        <fullName evidence="1">Uncharacterized protein</fullName>
    </submittedName>
</protein>
<dbReference type="AlphaFoldDB" id="A0AAW7AJP4"/>
<reference evidence="1" key="1">
    <citation type="journal article" date="2023" name="Int. J. Mol. Sci.">
        <title>Antibiotic Resistance/Susceptibility Profiles of Staphylococcus equorum Strains from Cheese, and Genome Analysis for Antibiotic Resistance Genes.</title>
        <authorList>
            <person name="Vazquez L."/>
            <person name="Srednik M.E."/>
            <person name="Rodriguez J."/>
            <person name="Florez A.B."/>
            <person name="Mayo B."/>
        </authorList>
    </citation>
    <scope>NUCLEOTIDE SEQUENCE</scope>
    <source>
        <strain evidence="1">5A3I</strain>
    </source>
</reference>
<dbReference type="EMBL" id="JARGCK010000007">
    <property type="protein sequence ID" value="MDK9866314.1"/>
    <property type="molecule type" value="Genomic_DNA"/>
</dbReference>
<reference evidence="1" key="2">
    <citation type="submission" date="2023-03" db="EMBL/GenBank/DDBJ databases">
        <authorList>
            <person name="Vazquez L."/>
            <person name="Rodriguez J."/>
            <person name="Mayo B."/>
            <person name="Florez A.B."/>
        </authorList>
    </citation>
    <scope>NUCLEOTIDE SEQUENCE</scope>
    <source>
        <strain evidence="1">5A3I</strain>
    </source>
</reference>